<dbReference type="AlphaFoldDB" id="A0A9J6PBY4"/>
<evidence type="ECO:0000259" key="1">
    <source>
        <dbReference type="Pfam" id="PF21686"/>
    </source>
</evidence>
<feature type="domain" description="DNA ligase D polymerase" evidence="1">
    <location>
        <begin position="33"/>
        <end position="285"/>
    </location>
</feature>
<sequence>MVGDDHGAVIVAGGREVALSHPDKVLFPADGITKRDLGDYYARIAEVALPHYRGRPLSMERYPDGIGEDGFFQKHTPDHFPGWIARAELEKEDGTVTHVVIEEAATLVYLANQGMITPHLGLSRVDRIDRPDRLVFDLDPSDGDFAKVQDAARWVRGMLEEMDAAPFVQTTGSRGLHVVVPLDRTEDFDTVREAARQMCEVLAARHPETLTNAQRKKDRGGRVYLDIARNAYGQTSVAPYGVRARAGAPLATPLDWEEALSSGMTPQKYNIANIFRRLGAKDDPWARIADAATGASALVRRAGELSPP</sequence>
<dbReference type="EMBL" id="JAMZFT010000001">
    <property type="protein sequence ID" value="MCP1335107.1"/>
    <property type="molecule type" value="Genomic_DNA"/>
</dbReference>
<keyword evidence="3" id="KW-1185">Reference proteome</keyword>
<evidence type="ECO:0000313" key="2">
    <source>
        <dbReference type="EMBL" id="MCP1335107.1"/>
    </source>
</evidence>
<dbReference type="EC" id="6.5.1.1" evidence="2"/>
<comment type="caution">
    <text evidence="2">The sequence shown here is derived from an EMBL/GenBank/DDBJ whole genome shotgun (WGS) entry which is preliminary data.</text>
</comment>
<gene>
    <name evidence="2" type="primary">ligD</name>
    <name evidence="2" type="ORF">NJQ99_01650</name>
</gene>
<dbReference type="CDD" id="cd04861">
    <property type="entry name" value="LigD_Pol_like"/>
    <property type="match status" value="1"/>
</dbReference>
<dbReference type="Pfam" id="PF21686">
    <property type="entry name" value="LigD_Prim-Pol"/>
    <property type="match status" value="1"/>
</dbReference>
<accession>A0A9J6PBY4</accession>
<dbReference type="InterPro" id="IPR052171">
    <property type="entry name" value="NHEJ_LigD"/>
</dbReference>
<proteinExistence type="predicted"/>
<keyword evidence="2" id="KW-0436">Ligase</keyword>
<dbReference type="InterPro" id="IPR014145">
    <property type="entry name" value="LigD_pol_dom"/>
</dbReference>
<dbReference type="NCBIfam" id="TIGR02778">
    <property type="entry name" value="ligD_pol"/>
    <property type="match status" value="1"/>
</dbReference>
<name>A0A9J6PBY4_9PROT</name>
<protein>
    <submittedName>
        <fullName evidence="2">Non-homologous end-joining DNA ligase</fullName>
        <ecNumber evidence="2">6.5.1.1</ecNumber>
    </submittedName>
</protein>
<dbReference type="Proteomes" id="UP001055804">
    <property type="component" value="Unassembled WGS sequence"/>
</dbReference>
<dbReference type="PANTHER" id="PTHR42705">
    <property type="entry name" value="BIFUNCTIONAL NON-HOMOLOGOUS END JOINING PROTEIN LIGD"/>
    <property type="match status" value="1"/>
</dbReference>
<dbReference type="RefSeq" id="WP_269331062.1">
    <property type="nucleotide sequence ID" value="NZ_JAMZFT010000001.1"/>
</dbReference>
<dbReference type="GO" id="GO:0003910">
    <property type="term" value="F:DNA ligase (ATP) activity"/>
    <property type="evidence" value="ECO:0007669"/>
    <property type="project" value="UniProtKB-EC"/>
</dbReference>
<reference evidence="2" key="1">
    <citation type="submission" date="2022-06" db="EMBL/GenBank/DDBJ databases">
        <title>Isolation and Genomics of Futiania mangrovii gen. nov., sp. nov., a Rare and Metabolically-versatile member in the Class Alphaproteobacteria.</title>
        <authorList>
            <person name="Liu L."/>
            <person name="Huang W.-C."/>
            <person name="Pan J."/>
            <person name="Li J."/>
            <person name="Huang Y."/>
            <person name="Du H."/>
            <person name="Liu Y."/>
            <person name="Li M."/>
        </authorList>
    </citation>
    <scope>NUCLEOTIDE SEQUENCE</scope>
    <source>
        <strain evidence="2">FT118</strain>
    </source>
</reference>
<dbReference type="PANTHER" id="PTHR42705:SF2">
    <property type="entry name" value="BIFUNCTIONAL NON-HOMOLOGOUS END JOINING PROTEIN LIGD"/>
    <property type="match status" value="1"/>
</dbReference>
<evidence type="ECO:0000313" key="3">
    <source>
        <dbReference type="Proteomes" id="UP001055804"/>
    </source>
</evidence>
<dbReference type="Gene3D" id="3.90.920.10">
    <property type="entry name" value="DNA primase, PRIM domain"/>
    <property type="match status" value="1"/>
</dbReference>
<organism evidence="2 3">
    <name type="scientific">Futiania mangrovi</name>
    <dbReference type="NCBI Taxonomy" id="2959716"/>
    <lineage>
        <taxon>Bacteria</taxon>
        <taxon>Pseudomonadati</taxon>
        <taxon>Pseudomonadota</taxon>
        <taxon>Alphaproteobacteria</taxon>
        <taxon>Futianiales</taxon>
        <taxon>Futianiaceae</taxon>
        <taxon>Futiania</taxon>
    </lineage>
</organism>